<name>A0A6J2XZR0_SITOR</name>
<feature type="domain" description="GST C-terminal" evidence="4">
    <location>
        <begin position="488"/>
        <end position="611"/>
    </location>
</feature>
<organism evidence="5 6">
    <name type="scientific">Sitophilus oryzae</name>
    <name type="common">Rice weevil</name>
    <name type="synonym">Curculio oryzae</name>
    <dbReference type="NCBI Taxonomy" id="7048"/>
    <lineage>
        <taxon>Eukaryota</taxon>
        <taxon>Metazoa</taxon>
        <taxon>Ecdysozoa</taxon>
        <taxon>Arthropoda</taxon>
        <taxon>Hexapoda</taxon>
        <taxon>Insecta</taxon>
        <taxon>Pterygota</taxon>
        <taxon>Neoptera</taxon>
        <taxon>Endopterygota</taxon>
        <taxon>Coleoptera</taxon>
        <taxon>Polyphaga</taxon>
        <taxon>Cucujiformia</taxon>
        <taxon>Curculionidae</taxon>
        <taxon>Dryophthorinae</taxon>
        <taxon>Sitophilus</taxon>
    </lineage>
</organism>
<dbReference type="SFLD" id="SFLDG01153">
    <property type="entry name" value="Main.4:_Theta-like"/>
    <property type="match status" value="2"/>
</dbReference>
<feature type="domain" description="GST N-terminal" evidence="3">
    <location>
        <begin position="399"/>
        <end position="481"/>
    </location>
</feature>
<dbReference type="SUPFAM" id="SSF47616">
    <property type="entry name" value="GST C-terminal domain-like"/>
    <property type="match status" value="3"/>
</dbReference>
<dbReference type="GO" id="GO:0004364">
    <property type="term" value="F:glutathione transferase activity"/>
    <property type="evidence" value="ECO:0007669"/>
    <property type="project" value="TreeGrafter"/>
</dbReference>
<evidence type="ECO:0000256" key="2">
    <source>
        <dbReference type="SAM" id="SignalP"/>
    </source>
</evidence>
<keyword evidence="2" id="KW-0732">Signal</keyword>
<evidence type="ECO:0000259" key="4">
    <source>
        <dbReference type="PROSITE" id="PS50405"/>
    </source>
</evidence>
<dbReference type="SFLD" id="SFLDS00019">
    <property type="entry name" value="Glutathione_Transferase_(cytos"/>
    <property type="match status" value="3"/>
</dbReference>
<evidence type="ECO:0000256" key="1">
    <source>
        <dbReference type="ARBA" id="ARBA00011738"/>
    </source>
</evidence>
<evidence type="ECO:0000259" key="3">
    <source>
        <dbReference type="PROSITE" id="PS50404"/>
    </source>
</evidence>
<reference evidence="6" key="1">
    <citation type="submission" date="2025-08" db="UniProtKB">
        <authorList>
            <consortium name="RefSeq"/>
        </authorList>
    </citation>
    <scope>IDENTIFICATION</scope>
    <source>
        <tissue evidence="6">Gonads</tissue>
    </source>
</reference>
<dbReference type="OrthoDB" id="2309723at2759"/>
<evidence type="ECO:0000313" key="6">
    <source>
        <dbReference type="RefSeq" id="XP_030756952.1"/>
    </source>
</evidence>
<dbReference type="PROSITE" id="PS50405">
    <property type="entry name" value="GST_CTER"/>
    <property type="match status" value="3"/>
</dbReference>
<feature type="domain" description="GST C-terminal" evidence="4">
    <location>
        <begin position="89"/>
        <end position="210"/>
    </location>
</feature>
<dbReference type="Gene3D" id="1.20.1050.10">
    <property type="match status" value="3"/>
</dbReference>
<dbReference type="PANTHER" id="PTHR43969">
    <property type="entry name" value="GLUTATHIONE S TRANSFERASE D10, ISOFORM A-RELATED"/>
    <property type="match status" value="1"/>
</dbReference>
<gene>
    <name evidence="6" type="primary">LOC115882843</name>
</gene>
<dbReference type="InParanoid" id="A0A6J2XZR0"/>
<keyword evidence="5" id="KW-1185">Reference proteome</keyword>
<dbReference type="KEGG" id="soy:115882843"/>
<dbReference type="FunFam" id="3.40.30.10:FF:000034">
    <property type="entry name" value="glutathione S-transferase 1"/>
    <property type="match status" value="2"/>
</dbReference>
<dbReference type="InterPro" id="IPR040079">
    <property type="entry name" value="Glutathione_S-Trfase"/>
</dbReference>
<feature type="domain" description="GST N-terminal" evidence="3">
    <location>
        <begin position="1"/>
        <end position="82"/>
    </location>
</feature>
<dbReference type="CDD" id="cd03177">
    <property type="entry name" value="GST_C_Delta_Epsilon"/>
    <property type="match status" value="3"/>
</dbReference>
<evidence type="ECO:0000313" key="5">
    <source>
        <dbReference type="Proteomes" id="UP000504635"/>
    </source>
</evidence>
<protein>
    <submittedName>
        <fullName evidence="6">Uncharacterized protein LOC115882843</fullName>
    </submittedName>
</protein>
<dbReference type="Pfam" id="PF14497">
    <property type="entry name" value="GST_C_3"/>
    <property type="match status" value="2"/>
</dbReference>
<accession>A0A6J2XZR0</accession>
<dbReference type="SUPFAM" id="SSF52833">
    <property type="entry name" value="Thioredoxin-like"/>
    <property type="match status" value="3"/>
</dbReference>
<feature type="domain" description="GST N-terminal" evidence="3">
    <location>
        <begin position="155"/>
        <end position="252"/>
    </location>
</feature>
<comment type="subunit">
    <text evidence="1">Homodimer.</text>
</comment>
<dbReference type="InterPro" id="IPR036249">
    <property type="entry name" value="Thioredoxin-like_sf"/>
</dbReference>
<dbReference type="InterPro" id="IPR004045">
    <property type="entry name" value="Glutathione_S-Trfase_N"/>
</dbReference>
<feature type="domain" description="GST C-terminal" evidence="4">
    <location>
        <begin position="259"/>
        <end position="381"/>
    </location>
</feature>
<sequence>MALKLYGLLISPPVRAVTLCAKALKLDLELVKIDFIKGDHLKEEFLKKNPTHTVPVLIDNDFILYDSHAIMGYLVDKYGKDDSLYPKNDYAKKALINQSLHFDSSILWPSVKPITRPLVTQGIKPSQEKLDALKKVVGYLNRILTDNKTKYLAGDNVTIADYSIAMSVTSVEVFFSYDDFPSVKTYVENIRKLPYFHVIEEGLNQQKSRILARLNERSPQHEVPVLEDDDGFILTDSHAIMIYLVEKYGKDDSLYPRKDVKQTAIINHKLYFDCSTLFIRVKSITKPMVLYGVIPSKEKLDDLKEALELLNTFLEKSKTKFVAGNSLTIADFSIMTSVGFADNVVHFADYPQVKAYMERMEKLPCYGIKENIDVYRVLKPVRLIILHLPDIKEGFLVLMAPKLYGVLASPPVRAVLLCANELGLDLELIPVDLANQEHLKEDFLKKNPQHTIPVLEEEDGFIVSDSHAIMAYLVGRYAKNDSLYPKEDCRQRATIDHKLYFDTGILFARGLAILKPLFYFGIKPSEDALNNLKEAFSILEKIFELSGSDYIAGDNLSIADFSILTTVTTWNNLVPYADYPRIKAYIERLEKLPYYKINVEGLDLFRQLYESKI</sequence>
<proteinExistence type="predicted"/>
<dbReference type="InterPro" id="IPR004046">
    <property type="entry name" value="GST_C"/>
</dbReference>
<dbReference type="Proteomes" id="UP000504635">
    <property type="component" value="Unplaced"/>
</dbReference>
<dbReference type="GeneID" id="115882843"/>
<feature type="chain" id="PRO_5026726739" evidence="2">
    <location>
        <begin position="17"/>
        <end position="613"/>
    </location>
</feature>
<feature type="signal peptide" evidence="2">
    <location>
        <begin position="1"/>
        <end position="16"/>
    </location>
</feature>
<dbReference type="Gene3D" id="3.40.30.10">
    <property type="entry name" value="Glutaredoxin"/>
    <property type="match status" value="2"/>
</dbReference>
<dbReference type="FunFam" id="1.20.1050.10:FF:000007">
    <property type="entry name" value="Glutathione S-transferase 1-1"/>
    <property type="match status" value="3"/>
</dbReference>
<dbReference type="PANTHER" id="PTHR43969:SF9">
    <property type="entry name" value="GLUTATHIONE S TRANSFERASE D10, ISOFORM A-RELATED"/>
    <property type="match status" value="1"/>
</dbReference>
<dbReference type="RefSeq" id="XP_030756952.1">
    <property type="nucleotide sequence ID" value="XM_030901092.1"/>
</dbReference>
<dbReference type="Pfam" id="PF00043">
    <property type="entry name" value="GST_C"/>
    <property type="match status" value="1"/>
</dbReference>
<dbReference type="AlphaFoldDB" id="A0A6J2XZR0"/>
<dbReference type="PROSITE" id="PS50404">
    <property type="entry name" value="GST_NTER"/>
    <property type="match status" value="3"/>
</dbReference>
<dbReference type="SFLD" id="SFLDG00358">
    <property type="entry name" value="Main_(cytGST)"/>
    <property type="match status" value="2"/>
</dbReference>
<dbReference type="CDD" id="cd03045">
    <property type="entry name" value="GST_N_Delta_Epsilon"/>
    <property type="match status" value="2"/>
</dbReference>
<dbReference type="GO" id="GO:0006749">
    <property type="term" value="P:glutathione metabolic process"/>
    <property type="evidence" value="ECO:0007669"/>
    <property type="project" value="TreeGrafter"/>
</dbReference>
<dbReference type="InterPro" id="IPR010987">
    <property type="entry name" value="Glutathione-S-Trfase_C-like"/>
</dbReference>
<dbReference type="InterPro" id="IPR036282">
    <property type="entry name" value="Glutathione-S-Trfase_C_sf"/>
</dbReference>
<dbReference type="Pfam" id="PF13417">
    <property type="entry name" value="GST_N_3"/>
    <property type="match status" value="3"/>
</dbReference>